<dbReference type="AlphaFoldDB" id="A0A261Y8B4"/>
<feature type="transmembrane region" description="Helical" evidence="2">
    <location>
        <begin position="201"/>
        <end position="223"/>
    </location>
</feature>
<keyword evidence="2" id="KW-0472">Membrane</keyword>
<feature type="region of interest" description="Disordered" evidence="1">
    <location>
        <begin position="1"/>
        <end position="36"/>
    </location>
</feature>
<proteinExistence type="predicted"/>
<organism evidence="3 4">
    <name type="scientific">Bifiguratus adelaidae</name>
    <dbReference type="NCBI Taxonomy" id="1938954"/>
    <lineage>
        <taxon>Eukaryota</taxon>
        <taxon>Fungi</taxon>
        <taxon>Fungi incertae sedis</taxon>
        <taxon>Mucoromycota</taxon>
        <taxon>Mucoromycotina</taxon>
        <taxon>Endogonomycetes</taxon>
        <taxon>Endogonales</taxon>
        <taxon>Endogonales incertae sedis</taxon>
        <taxon>Bifiguratus</taxon>
    </lineage>
</organism>
<accession>A0A261Y8B4</accession>
<evidence type="ECO:0000256" key="1">
    <source>
        <dbReference type="SAM" id="MobiDB-lite"/>
    </source>
</evidence>
<comment type="caution">
    <text evidence="3">The sequence shown here is derived from an EMBL/GenBank/DDBJ whole genome shotgun (WGS) entry which is preliminary data.</text>
</comment>
<feature type="compositionally biased region" description="Basic and acidic residues" evidence="1">
    <location>
        <begin position="322"/>
        <end position="335"/>
    </location>
</feature>
<evidence type="ECO:0000313" key="4">
    <source>
        <dbReference type="Proteomes" id="UP000242875"/>
    </source>
</evidence>
<evidence type="ECO:0000313" key="3">
    <source>
        <dbReference type="EMBL" id="OZJ06821.1"/>
    </source>
</evidence>
<feature type="region of interest" description="Disordered" evidence="1">
    <location>
        <begin position="302"/>
        <end position="335"/>
    </location>
</feature>
<gene>
    <name evidence="3" type="ORF">BZG36_00124</name>
</gene>
<name>A0A261Y8B4_9FUNG</name>
<dbReference type="EMBL" id="MVBO01000001">
    <property type="protein sequence ID" value="OZJ06821.1"/>
    <property type="molecule type" value="Genomic_DNA"/>
</dbReference>
<dbReference type="OrthoDB" id="2352140at2759"/>
<feature type="compositionally biased region" description="Basic and acidic residues" evidence="1">
    <location>
        <begin position="302"/>
        <end position="313"/>
    </location>
</feature>
<dbReference type="Proteomes" id="UP000242875">
    <property type="component" value="Unassembled WGS sequence"/>
</dbReference>
<keyword evidence="2" id="KW-1133">Transmembrane helix</keyword>
<keyword evidence="4" id="KW-1185">Reference proteome</keyword>
<evidence type="ECO:0000256" key="2">
    <source>
        <dbReference type="SAM" id="Phobius"/>
    </source>
</evidence>
<protein>
    <submittedName>
        <fullName evidence="3">Uncharacterized protein</fullName>
    </submittedName>
</protein>
<reference evidence="3 4" key="1">
    <citation type="journal article" date="2017" name="Mycologia">
        <title>Bifiguratus adelaidae, gen. et sp. nov., a new member of Mucoromycotina in endophytic and soil-dwelling habitats.</title>
        <authorList>
            <person name="Torres-Cruz T.J."/>
            <person name="Billingsley Tobias T.L."/>
            <person name="Almatruk M."/>
            <person name="Hesse C."/>
            <person name="Kuske C.R."/>
            <person name="Desiro A."/>
            <person name="Benucci G.M."/>
            <person name="Bonito G."/>
            <person name="Stajich J.E."/>
            <person name="Dunlap C."/>
            <person name="Arnold A.E."/>
            <person name="Porras-Alfaro A."/>
        </authorList>
    </citation>
    <scope>NUCLEOTIDE SEQUENCE [LARGE SCALE GENOMIC DNA]</scope>
    <source>
        <strain evidence="3 4">AZ0501</strain>
    </source>
</reference>
<sequence>MQQDDEENGASHVSLPIEQADEDDATSSRRAAPPYSSEPHKAVKYVWWNEKKTTAIYCAVIGRWVYIVLYRENNNFQRKDVRAFPFMLEANDDEEVDVDFQAACTDDHRVVFVSLQAYNRRMQKQNDIRSYILEHGLINEIMEKSLTSNRSITTFDESTVWNNTENRTVMNLLYMYQTVWYFIPGNYAGNEGSGSSVTTNIIAFLFLIAVAIVLMNVLIGLINDSVKQIEYHRGVSIAITKRSSHILNCTGGSHINGGARKGQSLCVRLVDRQTLTANVVVRFPRELCFLASEEKVEQEKEHWKGWTRKHDPKSSILMNQPDRGKEESDKNDVKEDWRYIMKRMDDLLAMDDAEGNNDNSKYESDDEDSLLSTIEGKF</sequence>
<keyword evidence="2" id="KW-0812">Transmembrane</keyword>
<feature type="region of interest" description="Disordered" evidence="1">
    <location>
        <begin position="351"/>
        <end position="378"/>
    </location>
</feature>